<evidence type="ECO:0000313" key="1">
    <source>
        <dbReference type="EMBL" id="ADP70721.1"/>
    </source>
</evidence>
<organism evidence="1 2">
    <name type="scientific">Rhodomicrobium vannielii (strain ATCC 17100 / DSM 162 / LMG 4299 / NCIMB 10020 / ATH 3.1.1)</name>
    <dbReference type="NCBI Taxonomy" id="648757"/>
    <lineage>
        <taxon>Bacteria</taxon>
        <taxon>Pseudomonadati</taxon>
        <taxon>Pseudomonadota</taxon>
        <taxon>Alphaproteobacteria</taxon>
        <taxon>Hyphomicrobiales</taxon>
        <taxon>Hyphomicrobiaceae</taxon>
        <taxon>Rhodomicrobium</taxon>
    </lineage>
</organism>
<keyword evidence="2" id="KW-1185">Reference proteome</keyword>
<evidence type="ECO:0000313" key="2">
    <source>
        <dbReference type="Proteomes" id="UP000001399"/>
    </source>
</evidence>
<dbReference type="STRING" id="648757.Rvan_1466"/>
<dbReference type="Proteomes" id="UP000001399">
    <property type="component" value="Chromosome"/>
</dbReference>
<dbReference type="EMBL" id="CP002292">
    <property type="protein sequence ID" value="ADP70721.1"/>
    <property type="molecule type" value="Genomic_DNA"/>
</dbReference>
<sequence>MIRYAFRGFPAKGEDGRNGLFDGIARLQRTGPDYRGERWTCTEIISAKRQRDGASIATDFEIEIAMWLASKAAIARDIEDTLAAQERAANGKCA</sequence>
<name>E3I770_RHOVT</name>
<gene>
    <name evidence="1" type="ordered locus">Rvan_1466</name>
</gene>
<reference evidence="2" key="1">
    <citation type="journal article" date="2011" name="J. Bacteriol.">
        <title>Genome sequences of eight morphologically diverse alphaproteobacteria.</title>
        <authorList>
            <consortium name="US DOE Joint Genome Institute"/>
            <person name="Brown P.J."/>
            <person name="Kysela D.T."/>
            <person name="Buechlein A."/>
            <person name="Hemmerich C."/>
            <person name="Brun Y.V."/>
        </authorList>
    </citation>
    <scope>NUCLEOTIDE SEQUENCE [LARGE SCALE GENOMIC DNA]</scope>
    <source>
        <strain evidence="2">ATCC 17100 / ATH 3.1.1 / DSM 162 / LMG 4299</strain>
    </source>
</reference>
<protein>
    <submittedName>
        <fullName evidence="1">Uncharacterized protein</fullName>
    </submittedName>
</protein>
<dbReference type="AlphaFoldDB" id="E3I770"/>
<dbReference type="HOGENOM" id="CLU_2384266_0_0_5"/>
<dbReference type="RefSeq" id="WP_013419122.1">
    <property type="nucleotide sequence ID" value="NC_014664.1"/>
</dbReference>
<dbReference type="OrthoDB" id="9837268at2"/>
<dbReference type="KEGG" id="rva:Rvan_1466"/>
<accession>E3I770</accession>
<proteinExistence type="predicted"/>